<evidence type="ECO:0000313" key="3">
    <source>
        <dbReference type="Proteomes" id="UP000179243"/>
    </source>
</evidence>
<evidence type="ECO:0000313" key="2">
    <source>
        <dbReference type="EMBL" id="OGK06531.1"/>
    </source>
</evidence>
<feature type="region of interest" description="Disordered" evidence="1">
    <location>
        <begin position="1"/>
        <end position="22"/>
    </location>
</feature>
<proteinExistence type="predicted"/>
<sequence length="100" mass="10705">MSEIEKSYSITEAVSPSDPDTLRPMYPTTLSLGYDYLSERCGPSTGRDLCMPAWNCLNAKGRLVAPGGYVGAQDIRTGAIVTAAVKKILVTSGPTRKSSY</sequence>
<accession>A0A1F7FIY3</accession>
<comment type="caution">
    <text evidence="2">The sequence shown here is derived from an EMBL/GenBank/DDBJ whole genome shotgun (WGS) entry which is preliminary data.</text>
</comment>
<reference evidence="2 3" key="1">
    <citation type="journal article" date="2016" name="Nat. Commun.">
        <title>Thousands of microbial genomes shed light on interconnected biogeochemical processes in an aquifer system.</title>
        <authorList>
            <person name="Anantharaman K."/>
            <person name="Brown C.T."/>
            <person name="Hug L.A."/>
            <person name="Sharon I."/>
            <person name="Castelle C.J."/>
            <person name="Probst A.J."/>
            <person name="Thomas B.C."/>
            <person name="Singh A."/>
            <person name="Wilkins M.J."/>
            <person name="Karaoz U."/>
            <person name="Brodie E.L."/>
            <person name="Williams K.H."/>
            <person name="Hubbard S.S."/>
            <person name="Banfield J.F."/>
        </authorList>
    </citation>
    <scope>NUCLEOTIDE SEQUENCE [LARGE SCALE GENOMIC DNA]</scope>
</reference>
<dbReference type="Proteomes" id="UP000179243">
    <property type="component" value="Unassembled WGS sequence"/>
</dbReference>
<dbReference type="AlphaFoldDB" id="A0A1F7FIY3"/>
<organism evidence="2 3">
    <name type="scientific">Candidatus Raymondbacteria bacterium RIFOXYD12_FULL_49_13</name>
    <dbReference type="NCBI Taxonomy" id="1817890"/>
    <lineage>
        <taxon>Bacteria</taxon>
        <taxon>Raymondiibacteriota</taxon>
    </lineage>
</organism>
<evidence type="ECO:0000256" key="1">
    <source>
        <dbReference type="SAM" id="MobiDB-lite"/>
    </source>
</evidence>
<dbReference type="EMBL" id="MFYX01000028">
    <property type="protein sequence ID" value="OGK06531.1"/>
    <property type="molecule type" value="Genomic_DNA"/>
</dbReference>
<gene>
    <name evidence="2" type="ORF">A2519_04365</name>
</gene>
<protein>
    <submittedName>
        <fullName evidence="2">Uncharacterized protein</fullName>
    </submittedName>
</protein>
<name>A0A1F7FIY3_UNCRA</name>